<protein>
    <submittedName>
        <fullName evidence="2">ATP-binding protein</fullName>
    </submittedName>
</protein>
<dbReference type="RefSeq" id="WP_264960174.1">
    <property type="nucleotide sequence ID" value="NZ_JAPDUQ010000004.1"/>
</dbReference>
<organism evidence="2 3">
    <name type="scientific">Segatella copri</name>
    <dbReference type="NCBI Taxonomy" id="165179"/>
    <lineage>
        <taxon>Bacteria</taxon>
        <taxon>Pseudomonadati</taxon>
        <taxon>Bacteroidota</taxon>
        <taxon>Bacteroidia</taxon>
        <taxon>Bacteroidales</taxon>
        <taxon>Prevotellaceae</taxon>
        <taxon>Segatella</taxon>
    </lineage>
</organism>
<evidence type="ECO:0000313" key="3">
    <source>
        <dbReference type="Proteomes" id="UP001209074"/>
    </source>
</evidence>
<keyword evidence="2" id="KW-0547">Nucleotide-binding</keyword>
<dbReference type="InterPro" id="IPR018631">
    <property type="entry name" value="AAA-ATPase-like_dom"/>
</dbReference>
<evidence type="ECO:0000313" key="2">
    <source>
        <dbReference type="EMBL" id="MCW4094812.1"/>
    </source>
</evidence>
<sequence length="538" mass="62734">MKYPIGIQDFEKIIEGGYVYLDKTSLVYDLVQNGNIYFLSRPRRFGKSLLVSTLKCYFEGKKELFKGLAIDKLEKEWKQYPVFHLDFNGNNFTNPGELEVILENFVASQEMIYGKSPFRDSLGGRFEYVLKAAHERTGLRAVVLIDEYDKPILDVLDTQIKTSIKGEERLLEDWNREVLKGFYSVFKAADANLQFVLLTGVTKFSQVSVFSGFNQPNDISMDEHYEALCGITEEELYSTFDEQIKAMAVRYKTTEEGMKYKLKRKFDGYHFSPNMLDIYNPFSILNALSKKILADYWFRTGSPTYLVRLLSHFDENINEMVNRFYPTSSFIDYKADVEAPLPMIYQSGYLTIKDWNMDTDSYLLDFPNDEVRSGFLTLVASSYLKPSKSTDAWVIQVIDVMSKGDCHQLENLMTSFFASIPYNQRRKDDEREKERYFQYTFYLVLRMISCFTVFIEKQQSEGRVDCVVETQNYIYIFEFKRDGSAEEALKQIENMGYAREYAADGRKIYQIGCNFSSKTGTIDGWKMKWVICKNILKM</sequence>
<dbReference type="EMBL" id="JAPDUS010000042">
    <property type="protein sequence ID" value="MCW4094812.1"/>
    <property type="molecule type" value="Genomic_DNA"/>
</dbReference>
<dbReference type="PANTHER" id="PTHR34825:SF1">
    <property type="entry name" value="AAA-ATPASE-LIKE DOMAIN-CONTAINING PROTEIN"/>
    <property type="match status" value="1"/>
</dbReference>
<dbReference type="PANTHER" id="PTHR34825">
    <property type="entry name" value="CONSERVED PROTEIN, WITH A WEAK D-GALACTARATE DEHYDRATASE/ALTRONATE HYDROLASE DOMAIN"/>
    <property type="match status" value="1"/>
</dbReference>
<accession>A0AAW5U2H4</accession>
<dbReference type="Proteomes" id="UP001209074">
    <property type="component" value="Unassembled WGS sequence"/>
</dbReference>
<dbReference type="Pfam" id="PF08011">
    <property type="entry name" value="PDDEXK_9"/>
    <property type="match status" value="1"/>
</dbReference>
<reference evidence="2" key="1">
    <citation type="submission" date="2022-11" db="EMBL/GenBank/DDBJ databases">
        <title>Genomic repertoires linked with pathogenic potency of arthritogenic Prevotella copri isolated from the gut of rheumatoid arthritis patients.</title>
        <authorList>
            <person name="Nii T."/>
            <person name="Maeda Y."/>
            <person name="Motooka D."/>
            <person name="Naito M."/>
            <person name="Matsumoto Y."/>
            <person name="Ogawa T."/>
            <person name="Oguro-Igashira E."/>
            <person name="Kishikawa T."/>
            <person name="Yamashita M."/>
            <person name="Koizumi S."/>
            <person name="Kurakawa T."/>
            <person name="Okumura R."/>
            <person name="Kayama H."/>
            <person name="Murakami M."/>
            <person name="Sakaguchi T."/>
            <person name="Das B."/>
            <person name="Nakamura S."/>
            <person name="Okada Y."/>
            <person name="Kumanogoh A."/>
            <person name="Takeda K."/>
        </authorList>
    </citation>
    <scope>NUCLEOTIDE SEQUENCE</scope>
    <source>
        <strain evidence="2">N016-13</strain>
    </source>
</reference>
<proteinExistence type="predicted"/>
<dbReference type="InterPro" id="IPR012547">
    <property type="entry name" value="PDDEXK_9"/>
</dbReference>
<feature type="domain" description="AAA-ATPase-like" evidence="1">
    <location>
        <begin position="4"/>
        <end position="210"/>
    </location>
</feature>
<comment type="caution">
    <text evidence="2">The sequence shown here is derived from an EMBL/GenBank/DDBJ whole genome shotgun (WGS) entry which is preliminary data.</text>
</comment>
<keyword evidence="2" id="KW-0067">ATP-binding</keyword>
<gene>
    <name evidence="2" type="ORF">ONT05_14925</name>
</gene>
<dbReference type="GO" id="GO:0005524">
    <property type="term" value="F:ATP binding"/>
    <property type="evidence" value="ECO:0007669"/>
    <property type="project" value="UniProtKB-KW"/>
</dbReference>
<evidence type="ECO:0000259" key="1">
    <source>
        <dbReference type="Pfam" id="PF09820"/>
    </source>
</evidence>
<dbReference type="AlphaFoldDB" id="A0AAW5U2H4"/>
<name>A0AAW5U2H4_9BACT</name>
<dbReference type="Pfam" id="PF09820">
    <property type="entry name" value="AAA-ATPase_like"/>
    <property type="match status" value="1"/>
</dbReference>